<dbReference type="Proteomes" id="UP000477311">
    <property type="component" value="Unassembled WGS sequence"/>
</dbReference>
<evidence type="ECO:0000259" key="7">
    <source>
        <dbReference type="Pfam" id="PF00408"/>
    </source>
</evidence>
<comment type="caution">
    <text evidence="11">The sequence shown here is derived from an EMBL/GenBank/DDBJ whole genome shotgun (WGS) entry which is preliminary data.</text>
</comment>
<evidence type="ECO:0000259" key="8">
    <source>
        <dbReference type="Pfam" id="PF02878"/>
    </source>
</evidence>
<keyword evidence="6" id="KW-0413">Isomerase</keyword>
<gene>
    <name evidence="11" type="ORF">G4L39_05270</name>
</gene>
<name>A0A6M1RQ56_9BACT</name>
<evidence type="ECO:0000256" key="6">
    <source>
        <dbReference type="ARBA" id="ARBA00023235"/>
    </source>
</evidence>
<evidence type="ECO:0000259" key="10">
    <source>
        <dbReference type="Pfam" id="PF02880"/>
    </source>
</evidence>
<dbReference type="EMBL" id="JAAKYA010000031">
    <property type="protein sequence ID" value="NGO38805.1"/>
    <property type="molecule type" value="Genomic_DNA"/>
</dbReference>
<evidence type="ECO:0000259" key="9">
    <source>
        <dbReference type="Pfam" id="PF02879"/>
    </source>
</evidence>
<reference evidence="11 12" key="1">
    <citation type="submission" date="2020-02" db="EMBL/GenBank/DDBJ databases">
        <title>Draft genome sequence of Limisphaera ngatamarikiensis NGM72.4T, a thermophilic Verrucomicrobia grouped in subdivision 3.</title>
        <authorList>
            <person name="Carere C.R."/>
            <person name="Steen J."/>
            <person name="Hugenholtz P."/>
            <person name="Stott M.B."/>
        </authorList>
    </citation>
    <scope>NUCLEOTIDE SEQUENCE [LARGE SCALE GENOMIC DNA]</scope>
    <source>
        <strain evidence="11 12">NGM72.4</strain>
    </source>
</reference>
<feature type="domain" description="Alpha-D-phosphohexomutase alpha/beta/alpha" evidence="10">
    <location>
        <begin position="276"/>
        <end position="383"/>
    </location>
</feature>
<dbReference type="PANTHER" id="PTHR45745">
    <property type="entry name" value="PHOSPHOMANNOMUTASE 45A"/>
    <property type="match status" value="1"/>
</dbReference>
<dbReference type="GO" id="GO:0006166">
    <property type="term" value="P:purine ribonucleoside salvage"/>
    <property type="evidence" value="ECO:0007669"/>
    <property type="project" value="TreeGrafter"/>
</dbReference>
<dbReference type="SUPFAM" id="SSF55957">
    <property type="entry name" value="Phosphoglucomutase, C-terminal domain"/>
    <property type="match status" value="1"/>
</dbReference>
<dbReference type="InterPro" id="IPR005843">
    <property type="entry name" value="A-D-PHexomutase_C"/>
</dbReference>
<proteinExistence type="inferred from homology"/>
<dbReference type="CDD" id="cd05800">
    <property type="entry name" value="PGM_like2"/>
    <property type="match status" value="1"/>
</dbReference>
<evidence type="ECO:0000256" key="1">
    <source>
        <dbReference type="ARBA" id="ARBA00001946"/>
    </source>
</evidence>
<dbReference type="GO" id="GO:0008973">
    <property type="term" value="F:phosphopentomutase activity"/>
    <property type="evidence" value="ECO:0007669"/>
    <property type="project" value="TreeGrafter"/>
</dbReference>
<dbReference type="InterPro" id="IPR005844">
    <property type="entry name" value="A-D-PHexomutase_a/b/a-I"/>
</dbReference>
<dbReference type="PANTHER" id="PTHR45745:SF1">
    <property type="entry name" value="PHOSPHOGLUCOMUTASE 2B-RELATED"/>
    <property type="match status" value="1"/>
</dbReference>
<dbReference type="Pfam" id="PF00408">
    <property type="entry name" value="PGM_PMM_IV"/>
    <property type="match status" value="1"/>
</dbReference>
<feature type="domain" description="Alpha-D-phosphohexomutase alpha/beta/alpha" evidence="8">
    <location>
        <begin position="5"/>
        <end position="146"/>
    </location>
</feature>
<evidence type="ECO:0000313" key="12">
    <source>
        <dbReference type="Proteomes" id="UP000477311"/>
    </source>
</evidence>
<dbReference type="PRINTS" id="PR00509">
    <property type="entry name" value="PGMPMM"/>
</dbReference>
<evidence type="ECO:0000256" key="5">
    <source>
        <dbReference type="ARBA" id="ARBA00022842"/>
    </source>
</evidence>
<keyword evidence="12" id="KW-1185">Reference proteome</keyword>
<accession>A0A6M1RQ56</accession>
<comment type="similarity">
    <text evidence="2">Belongs to the phosphohexose mutase family.</text>
</comment>
<dbReference type="GO" id="GO:0005975">
    <property type="term" value="P:carbohydrate metabolic process"/>
    <property type="evidence" value="ECO:0007669"/>
    <property type="project" value="InterPro"/>
</dbReference>
<dbReference type="Gene3D" id="3.40.120.10">
    <property type="entry name" value="Alpha-D-Glucose-1,6-Bisphosphate, subunit A, domain 3"/>
    <property type="match status" value="3"/>
</dbReference>
<dbReference type="Pfam" id="PF02880">
    <property type="entry name" value="PGM_PMM_III"/>
    <property type="match status" value="1"/>
</dbReference>
<dbReference type="RefSeq" id="WP_165106475.1">
    <property type="nucleotide sequence ID" value="NZ_JAAKYA010000031.1"/>
</dbReference>
<dbReference type="InterPro" id="IPR005845">
    <property type="entry name" value="A-D-PHexomutase_a/b/a-II"/>
</dbReference>
<feature type="domain" description="Alpha-D-phosphohexomutase C-terminal" evidence="7">
    <location>
        <begin position="414"/>
        <end position="471"/>
    </location>
</feature>
<keyword evidence="3" id="KW-0597">Phosphoprotein</keyword>
<dbReference type="AlphaFoldDB" id="A0A6M1RQ56"/>
<organism evidence="11 12">
    <name type="scientific">Limisphaera ngatamarikiensis</name>
    <dbReference type="NCBI Taxonomy" id="1324935"/>
    <lineage>
        <taxon>Bacteria</taxon>
        <taxon>Pseudomonadati</taxon>
        <taxon>Verrucomicrobiota</taxon>
        <taxon>Verrucomicrobiia</taxon>
        <taxon>Limisphaerales</taxon>
        <taxon>Limisphaeraceae</taxon>
        <taxon>Limisphaera</taxon>
    </lineage>
</organism>
<dbReference type="InterPro" id="IPR005846">
    <property type="entry name" value="A-D-PHexomutase_a/b/a-III"/>
</dbReference>
<keyword evidence="4" id="KW-0479">Metal-binding</keyword>
<dbReference type="Pfam" id="PF02878">
    <property type="entry name" value="PGM_PMM_I"/>
    <property type="match status" value="1"/>
</dbReference>
<feature type="domain" description="Alpha-D-phosphohexomutase alpha/beta/alpha" evidence="9">
    <location>
        <begin position="171"/>
        <end position="271"/>
    </location>
</feature>
<evidence type="ECO:0000313" key="11">
    <source>
        <dbReference type="EMBL" id="NGO38805.1"/>
    </source>
</evidence>
<evidence type="ECO:0000256" key="2">
    <source>
        <dbReference type="ARBA" id="ARBA00010231"/>
    </source>
</evidence>
<dbReference type="InterPro" id="IPR036900">
    <property type="entry name" value="A-D-PHexomutase_C_sf"/>
</dbReference>
<evidence type="ECO:0000256" key="3">
    <source>
        <dbReference type="ARBA" id="ARBA00022553"/>
    </source>
</evidence>
<evidence type="ECO:0000256" key="4">
    <source>
        <dbReference type="ARBA" id="ARBA00022723"/>
    </source>
</evidence>
<dbReference type="Gene3D" id="3.30.310.50">
    <property type="entry name" value="Alpha-D-phosphohexomutase, C-terminal domain"/>
    <property type="match status" value="1"/>
</dbReference>
<dbReference type="InterPro" id="IPR016055">
    <property type="entry name" value="A-D-PHexomutase_a/b/a-I/II/III"/>
</dbReference>
<dbReference type="InterPro" id="IPR005841">
    <property type="entry name" value="Alpha-D-phosphohexomutase_SF"/>
</dbReference>
<keyword evidence="5" id="KW-0460">Magnesium</keyword>
<sequence>MATPIKFGTSGWRGIIAQDFTFDNVRLATRGIADYLLAERQRADSPLRERPPIVILAYDTRFLGREFALAAAEVLAHAGLKPLLCNRDTPTPVVAHAIRTRRALGGINFTASHNPAEYQGLKFSPCNGAPAPPEVTQQIEQAIARRQAEGWSFQGSVIGTYTCPTFDPQPAYFRQVRKLVNLEVIGRRRLKVAVNVCHGTGRGYLDTLLREAGARVLVLNEKPDPLFGGHHPEPDATGMAEVSRLVRAGKARLGLGTDGDADRFGVVDADGRWLTPNQVLVLTLYHLVKHRGWKGSVVRTVPTSHQVDAVAALYGIRVHETPVGFKYIGALMEQEPVIVGGEESGGLSIRGHVPEKDGILACLLMAELVATENRPLGRILADLEKQTGPFHTERLNIRIVPEQKEAILQRLAAGLDRIGPFKVQQFITTDGYKFILPNQEWVAFRASGTEPMVRCYIEARSERNLARLRKACQELLKL</sequence>
<dbReference type="Pfam" id="PF02879">
    <property type="entry name" value="PGM_PMM_II"/>
    <property type="match status" value="1"/>
</dbReference>
<protein>
    <submittedName>
        <fullName evidence="11">Phosphoglucomutase/phosphomannomutase family protein</fullName>
    </submittedName>
</protein>
<dbReference type="GO" id="GO:0046872">
    <property type="term" value="F:metal ion binding"/>
    <property type="evidence" value="ECO:0007669"/>
    <property type="project" value="UniProtKB-KW"/>
</dbReference>
<comment type="cofactor">
    <cofactor evidence="1">
        <name>Mg(2+)</name>
        <dbReference type="ChEBI" id="CHEBI:18420"/>
    </cofactor>
</comment>
<dbReference type="SUPFAM" id="SSF53738">
    <property type="entry name" value="Phosphoglucomutase, first 3 domains"/>
    <property type="match status" value="2"/>
</dbReference>